<keyword evidence="3" id="KW-1185">Reference proteome</keyword>
<dbReference type="EMBL" id="QXTE01000073">
    <property type="protein sequence ID" value="TFK08051.1"/>
    <property type="molecule type" value="Genomic_DNA"/>
</dbReference>
<evidence type="ECO:0000313" key="2">
    <source>
        <dbReference type="EMBL" id="TFK08051.1"/>
    </source>
</evidence>
<keyword evidence="2" id="KW-0813">Transport</keyword>
<dbReference type="AlphaFoldDB" id="A0A4D9EA12"/>
<comment type="caution">
    <text evidence="2">The sequence shown here is derived from an EMBL/GenBank/DDBJ whole genome shotgun (WGS) entry which is preliminary data.</text>
</comment>
<reference evidence="2 3" key="2">
    <citation type="submission" date="2019-04" db="EMBL/GenBank/DDBJ databases">
        <title>The genome sequence of big-headed turtle.</title>
        <authorList>
            <person name="Gong S."/>
        </authorList>
    </citation>
    <scope>NUCLEOTIDE SEQUENCE [LARGE SCALE GENOMIC DNA]</scope>
    <source>
        <strain evidence="2">DO16091913</strain>
        <tissue evidence="2">Muscle</tissue>
    </source>
</reference>
<gene>
    <name evidence="2" type="ORF">DR999_PMT09040</name>
</gene>
<feature type="region of interest" description="Disordered" evidence="1">
    <location>
        <begin position="51"/>
        <end position="71"/>
    </location>
</feature>
<keyword evidence="2" id="KW-0406">Ion transport</keyword>
<keyword evidence="2" id="KW-0407">Ion channel</keyword>
<dbReference type="GO" id="GO:0034220">
    <property type="term" value="P:monoatomic ion transmembrane transport"/>
    <property type="evidence" value="ECO:0007669"/>
    <property type="project" value="UniProtKB-KW"/>
</dbReference>
<evidence type="ECO:0000256" key="1">
    <source>
        <dbReference type="SAM" id="MobiDB-lite"/>
    </source>
</evidence>
<name>A0A4D9EA12_9SAUR</name>
<protein>
    <submittedName>
        <fullName evidence="2">Inward rectifier potassium channel 4</fullName>
    </submittedName>
</protein>
<reference evidence="2 3" key="1">
    <citation type="submission" date="2019-04" db="EMBL/GenBank/DDBJ databases">
        <title>Draft genome of the big-headed turtle Platysternon megacephalum.</title>
        <authorList>
            <person name="Gong S."/>
        </authorList>
    </citation>
    <scope>NUCLEOTIDE SEQUENCE [LARGE SCALE GENOMIC DNA]</scope>
    <source>
        <strain evidence="2">DO16091913</strain>
        <tissue evidence="2">Muscle</tissue>
    </source>
</reference>
<dbReference type="Proteomes" id="UP000297703">
    <property type="component" value="Unassembled WGS sequence"/>
</dbReference>
<organism evidence="2 3">
    <name type="scientific">Platysternon megacephalum</name>
    <name type="common">big-headed turtle</name>
    <dbReference type="NCBI Taxonomy" id="55544"/>
    <lineage>
        <taxon>Eukaryota</taxon>
        <taxon>Metazoa</taxon>
        <taxon>Chordata</taxon>
        <taxon>Craniata</taxon>
        <taxon>Vertebrata</taxon>
        <taxon>Euteleostomi</taxon>
        <taxon>Archelosauria</taxon>
        <taxon>Testudinata</taxon>
        <taxon>Testudines</taxon>
        <taxon>Cryptodira</taxon>
        <taxon>Durocryptodira</taxon>
        <taxon>Testudinoidea</taxon>
        <taxon>Platysternidae</taxon>
        <taxon>Platysternon</taxon>
    </lineage>
</organism>
<evidence type="ECO:0000313" key="3">
    <source>
        <dbReference type="Proteomes" id="UP000297703"/>
    </source>
</evidence>
<accession>A0A4D9EA12</accession>
<proteinExistence type="predicted"/>
<sequence length="71" mass="7951">MKVPAAMEDGPQRKQIVLFILYKPASIHVSFGQRVVTSSGEKTIQNELYDPVREPMTPGSKAQLRKRLPGE</sequence>